<dbReference type="PANTHER" id="PTHR30137">
    <property type="entry name" value="LUCIFERASE-LIKE MONOOXYGENASE"/>
    <property type="match status" value="1"/>
</dbReference>
<protein>
    <submittedName>
        <fullName evidence="6">Unannotated protein</fullName>
    </submittedName>
</protein>
<dbReference type="GO" id="GO:0016705">
    <property type="term" value="F:oxidoreductase activity, acting on paired donors, with incorporation or reduction of molecular oxygen"/>
    <property type="evidence" value="ECO:0007669"/>
    <property type="project" value="InterPro"/>
</dbReference>
<feature type="domain" description="Luciferase-like" evidence="3">
    <location>
        <begin position="1"/>
        <end position="330"/>
    </location>
</feature>
<dbReference type="EMBL" id="CAEZZV010000043">
    <property type="protein sequence ID" value="CAB4774857.1"/>
    <property type="molecule type" value="Genomic_DNA"/>
</dbReference>
<sequence>MEFGIFLNGYIPGPAAHDSQCEHDELLEQAKYAVFADKHNWKYVWFGEHHGLVEYSHMSAPEVVMGWVAGQTDYIHLCSGITSLPTLKEHPARIAERAAMLDHMTNRRFEFGTGRGAGSHELKMFNVMDTDITKSMWDEVIREIPRMWEQKDYDFHGEHFTVPTPHNVLPKPYGQGHPPIWVACGNPGTFTKAGEMGIGAIAFNFEPIYALQGRIDAYKEAIQSPIDQVGQFRNNNIMMTNTIVCLSDRERAREVAKRQGFGYLVSLVNLYHDTMSRDPNAAVWPTPAAPPEFHMDDEMLDMLIESGLLMVGTPDDVSEQLTQYEKVGCDQLVFGLPIEQMHPEEVYEMLEIFGDKVIPDHDPDRMHSTDRHRATAKPKFPMFQYPVAEFDIPVLPPGARIGK</sequence>
<evidence type="ECO:0000256" key="1">
    <source>
        <dbReference type="ARBA" id="ARBA00023002"/>
    </source>
</evidence>
<evidence type="ECO:0000259" key="3">
    <source>
        <dbReference type="Pfam" id="PF00296"/>
    </source>
</evidence>
<dbReference type="InterPro" id="IPR036661">
    <property type="entry name" value="Luciferase-like_sf"/>
</dbReference>
<keyword evidence="2" id="KW-0503">Monooxygenase</keyword>
<dbReference type="GO" id="GO:0004497">
    <property type="term" value="F:monooxygenase activity"/>
    <property type="evidence" value="ECO:0007669"/>
    <property type="project" value="UniProtKB-KW"/>
</dbReference>
<evidence type="ECO:0000313" key="6">
    <source>
        <dbReference type="EMBL" id="CAB5119767.1"/>
    </source>
</evidence>
<organism evidence="6">
    <name type="scientific">freshwater metagenome</name>
    <dbReference type="NCBI Taxonomy" id="449393"/>
    <lineage>
        <taxon>unclassified sequences</taxon>
        <taxon>metagenomes</taxon>
        <taxon>ecological metagenomes</taxon>
    </lineage>
</organism>
<keyword evidence="1" id="KW-0560">Oxidoreductase</keyword>
<dbReference type="GO" id="GO:0005829">
    <property type="term" value="C:cytosol"/>
    <property type="evidence" value="ECO:0007669"/>
    <property type="project" value="TreeGrafter"/>
</dbReference>
<dbReference type="AlphaFoldDB" id="A0A6J7VVK9"/>
<dbReference type="SUPFAM" id="SSF51679">
    <property type="entry name" value="Bacterial luciferase-like"/>
    <property type="match status" value="1"/>
</dbReference>
<name>A0A6J7VVK9_9ZZZZ</name>
<dbReference type="Gene3D" id="3.20.20.30">
    <property type="entry name" value="Luciferase-like domain"/>
    <property type="match status" value="1"/>
</dbReference>
<dbReference type="InterPro" id="IPR011251">
    <property type="entry name" value="Luciferase-like_dom"/>
</dbReference>
<dbReference type="PANTHER" id="PTHR30137:SF8">
    <property type="entry name" value="BLR5498 PROTEIN"/>
    <property type="match status" value="1"/>
</dbReference>
<accession>A0A6J7VVK9</accession>
<gene>
    <name evidence="4" type="ORF">UFOPK2921_00473</name>
    <name evidence="5" type="ORF">UFOPK4275_00238</name>
    <name evidence="6" type="ORF">UFOPK4422_00615</name>
</gene>
<dbReference type="EMBL" id="CAFBQJ010000024">
    <property type="protein sequence ID" value="CAB5045446.1"/>
    <property type="molecule type" value="Genomic_DNA"/>
</dbReference>
<proteinExistence type="predicted"/>
<dbReference type="InterPro" id="IPR050766">
    <property type="entry name" value="Bact_Lucif_Oxidored"/>
</dbReference>
<dbReference type="Pfam" id="PF00296">
    <property type="entry name" value="Bac_luciferase"/>
    <property type="match status" value="1"/>
</dbReference>
<evidence type="ECO:0000256" key="2">
    <source>
        <dbReference type="ARBA" id="ARBA00023033"/>
    </source>
</evidence>
<evidence type="ECO:0000313" key="5">
    <source>
        <dbReference type="EMBL" id="CAB5045446.1"/>
    </source>
</evidence>
<dbReference type="EMBL" id="CAFBRX010000048">
    <property type="protein sequence ID" value="CAB5119767.1"/>
    <property type="molecule type" value="Genomic_DNA"/>
</dbReference>
<reference evidence="6" key="1">
    <citation type="submission" date="2020-05" db="EMBL/GenBank/DDBJ databases">
        <authorList>
            <person name="Chiriac C."/>
            <person name="Salcher M."/>
            <person name="Ghai R."/>
            <person name="Kavagutti S V."/>
        </authorList>
    </citation>
    <scope>NUCLEOTIDE SEQUENCE</scope>
</reference>
<evidence type="ECO:0000313" key="4">
    <source>
        <dbReference type="EMBL" id="CAB4774857.1"/>
    </source>
</evidence>